<protein>
    <recommendedName>
        <fullName evidence="4">NAD(+) diphosphatase</fullName>
        <ecNumber evidence="4">3.6.1.22</ecNumber>
    </recommendedName>
</protein>
<dbReference type="PANTHER" id="PTHR42904:SF6">
    <property type="entry name" value="NAD-CAPPED RNA HYDROLASE NUDT12"/>
    <property type="match status" value="1"/>
</dbReference>
<gene>
    <name evidence="11" type="ORF">BA896_009225</name>
</gene>
<evidence type="ECO:0000313" key="11">
    <source>
        <dbReference type="EMBL" id="OFJ49042.1"/>
    </source>
</evidence>
<evidence type="ECO:0000256" key="4">
    <source>
        <dbReference type="ARBA" id="ARBA00012381"/>
    </source>
</evidence>
<feature type="domain" description="Nudix hydrolase" evidence="10">
    <location>
        <begin position="151"/>
        <end position="274"/>
    </location>
</feature>
<dbReference type="AlphaFoldDB" id="A0A1E8PRZ0"/>
<comment type="similarity">
    <text evidence="3">Belongs to the Nudix hydrolase family. NudC subfamily.</text>
</comment>
<dbReference type="InterPro" id="IPR000086">
    <property type="entry name" value="NUDIX_hydrolase_dom"/>
</dbReference>
<dbReference type="CDD" id="cd03429">
    <property type="entry name" value="NUDIX_NADH_pyrophosphatase_Nudt13"/>
    <property type="match status" value="1"/>
</dbReference>
<dbReference type="GO" id="GO:0019677">
    <property type="term" value="P:NAD+ catabolic process"/>
    <property type="evidence" value="ECO:0007669"/>
    <property type="project" value="TreeGrafter"/>
</dbReference>
<keyword evidence="7" id="KW-0460">Magnesium</keyword>
<dbReference type="InterPro" id="IPR015375">
    <property type="entry name" value="NADH_PPase-like_N"/>
</dbReference>
<dbReference type="EMBL" id="MAQB02000001">
    <property type="protein sequence ID" value="OFJ49042.1"/>
    <property type="molecule type" value="Genomic_DNA"/>
</dbReference>
<dbReference type="Gene3D" id="3.90.79.10">
    <property type="entry name" value="Nucleoside Triphosphate Pyrophosphohydrolase"/>
    <property type="match status" value="1"/>
</dbReference>
<evidence type="ECO:0000256" key="3">
    <source>
        <dbReference type="ARBA" id="ARBA00009595"/>
    </source>
</evidence>
<dbReference type="InterPro" id="IPR050241">
    <property type="entry name" value="NAD-cap_RNA_hydrolase_NudC"/>
</dbReference>
<proteinExistence type="inferred from homology"/>
<keyword evidence="8" id="KW-0520">NAD</keyword>
<accession>A0A1E8PRZ0</accession>
<keyword evidence="6" id="KW-0378">Hydrolase</keyword>
<keyword evidence="5" id="KW-0479">Metal-binding</keyword>
<organism evidence="11 12">
    <name type="scientific">Janthinobacterium lividum</name>
    <dbReference type="NCBI Taxonomy" id="29581"/>
    <lineage>
        <taxon>Bacteria</taxon>
        <taxon>Pseudomonadati</taxon>
        <taxon>Pseudomonadota</taxon>
        <taxon>Betaproteobacteria</taxon>
        <taxon>Burkholderiales</taxon>
        <taxon>Oxalobacteraceae</taxon>
        <taxon>Janthinobacterium</taxon>
    </lineage>
</organism>
<dbReference type="InterPro" id="IPR020084">
    <property type="entry name" value="NUDIX_hydrolase_CS"/>
</dbReference>
<dbReference type="Pfam" id="PF09296">
    <property type="entry name" value="NUDIX-like"/>
    <property type="match status" value="1"/>
</dbReference>
<reference evidence="11 12" key="1">
    <citation type="submission" date="2016-10" db="EMBL/GenBank/DDBJ databases">
        <title>Updated version of Genome Assembly of Janthinobacterium lividum ERGS5:01.</title>
        <authorList>
            <person name="Kumar R."/>
            <person name="Acharya V."/>
            <person name="Singh D."/>
        </authorList>
    </citation>
    <scope>NUCLEOTIDE SEQUENCE [LARGE SCALE GENOMIC DNA]</scope>
    <source>
        <strain evidence="11 12">ERGS5:01</strain>
    </source>
</reference>
<dbReference type="GO" id="GO:0006742">
    <property type="term" value="P:NADP+ catabolic process"/>
    <property type="evidence" value="ECO:0007669"/>
    <property type="project" value="TreeGrafter"/>
</dbReference>
<evidence type="ECO:0000256" key="8">
    <source>
        <dbReference type="ARBA" id="ARBA00023027"/>
    </source>
</evidence>
<evidence type="ECO:0000259" key="10">
    <source>
        <dbReference type="PROSITE" id="PS51462"/>
    </source>
</evidence>
<dbReference type="Pfam" id="PF00293">
    <property type="entry name" value="NUDIX"/>
    <property type="match status" value="1"/>
</dbReference>
<dbReference type="PROSITE" id="PS00893">
    <property type="entry name" value="NUDIX_BOX"/>
    <property type="match status" value="1"/>
</dbReference>
<evidence type="ECO:0000256" key="6">
    <source>
        <dbReference type="ARBA" id="ARBA00022801"/>
    </source>
</evidence>
<dbReference type="EC" id="3.6.1.22" evidence="4"/>
<dbReference type="InterPro" id="IPR049734">
    <property type="entry name" value="NudC-like_C"/>
</dbReference>
<dbReference type="NCBIfam" id="NF001299">
    <property type="entry name" value="PRK00241.1"/>
    <property type="match status" value="1"/>
</dbReference>
<comment type="cofactor">
    <cofactor evidence="1">
        <name>Mg(2+)</name>
        <dbReference type="ChEBI" id="CHEBI:18420"/>
    </cofactor>
</comment>
<dbReference type="InterPro" id="IPR015797">
    <property type="entry name" value="NUDIX_hydrolase-like_dom_sf"/>
</dbReference>
<comment type="catalytic activity">
    <reaction evidence="9">
        <text>a 5'-end NAD(+)-phospho-ribonucleoside in mRNA + H2O = a 5'-end phospho-adenosine-phospho-ribonucleoside in mRNA + beta-nicotinamide D-ribonucleotide + 2 H(+)</text>
        <dbReference type="Rhea" id="RHEA:60876"/>
        <dbReference type="Rhea" id="RHEA-COMP:15698"/>
        <dbReference type="Rhea" id="RHEA-COMP:15719"/>
        <dbReference type="ChEBI" id="CHEBI:14649"/>
        <dbReference type="ChEBI" id="CHEBI:15377"/>
        <dbReference type="ChEBI" id="CHEBI:15378"/>
        <dbReference type="ChEBI" id="CHEBI:144029"/>
        <dbReference type="ChEBI" id="CHEBI:144051"/>
    </reaction>
    <physiologicalReaction direction="left-to-right" evidence="9">
        <dbReference type="Rhea" id="RHEA:60877"/>
    </physiologicalReaction>
</comment>
<comment type="cofactor">
    <cofactor evidence="2">
        <name>Zn(2+)</name>
        <dbReference type="ChEBI" id="CHEBI:29105"/>
    </cofactor>
</comment>
<sequence length="280" mass="30836">MLHTPDAFVALIDAPEPAPAATEILTFVFHRGRLLLHTPQLRLPTAAEVAVLGIAVGVDRAQPVGLWQGRYCQTVWTDEESLPADSPLAWHGMRALFNAVDDALLGLASRAAQLAEWARTHRHCGVCATPMQRTRGERCFTCAACGMLAYPRISPAMMVLIRKGEQVLLAMHKHSPSQRFSPLAGFLEAGESIEEAVHREVMEEVGLRVHNLQYFMSQSWPFPHSLMIAFTADYLDGEIRLDDNEIAEARWFGPGDAWPEASSSVSISALLVRAHRPPAA</sequence>
<dbReference type="Proteomes" id="UP000092634">
    <property type="component" value="Unassembled WGS sequence"/>
</dbReference>
<dbReference type="SUPFAM" id="SSF55811">
    <property type="entry name" value="Nudix"/>
    <property type="match status" value="2"/>
</dbReference>
<dbReference type="PROSITE" id="PS51462">
    <property type="entry name" value="NUDIX"/>
    <property type="match status" value="1"/>
</dbReference>
<dbReference type="GO" id="GO:0046872">
    <property type="term" value="F:metal ion binding"/>
    <property type="evidence" value="ECO:0007669"/>
    <property type="project" value="UniProtKB-KW"/>
</dbReference>
<evidence type="ECO:0000256" key="7">
    <source>
        <dbReference type="ARBA" id="ARBA00022842"/>
    </source>
</evidence>
<evidence type="ECO:0000256" key="5">
    <source>
        <dbReference type="ARBA" id="ARBA00022723"/>
    </source>
</evidence>
<dbReference type="GO" id="GO:0035529">
    <property type="term" value="F:NADH pyrophosphatase activity"/>
    <property type="evidence" value="ECO:0007669"/>
    <property type="project" value="TreeGrafter"/>
</dbReference>
<evidence type="ECO:0000256" key="1">
    <source>
        <dbReference type="ARBA" id="ARBA00001946"/>
    </source>
</evidence>
<evidence type="ECO:0000313" key="12">
    <source>
        <dbReference type="Proteomes" id="UP000092634"/>
    </source>
</evidence>
<dbReference type="Gene3D" id="3.90.79.20">
    <property type="match status" value="1"/>
</dbReference>
<evidence type="ECO:0000256" key="2">
    <source>
        <dbReference type="ARBA" id="ARBA00001947"/>
    </source>
</evidence>
<dbReference type="GO" id="GO:0005829">
    <property type="term" value="C:cytosol"/>
    <property type="evidence" value="ECO:0007669"/>
    <property type="project" value="TreeGrafter"/>
</dbReference>
<comment type="caution">
    <text evidence="11">The sequence shown here is derived from an EMBL/GenBank/DDBJ whole genome shotgun (WGS) entry which is preliminary data.</text>
</comment>
<dbReference type="PANTHER" id="PTHR42904">
    <property type="entry name" value="NUDIX HYDROLASE, NUDC SUBFAMILY"/>
    <property type="match status" value="1"/>
</dbReference>
<name>A0A1E8PRZ0_9BURK</name>
<evidence type="ECO:0000256" key="9">
    <source>
        <dbReference type="ARBA" id="ARBA00023679"/>
    </source>
</evidence>